<evidence type="ECO:0000256" key="5">
    <source>
        <dbReference type="ARBA" id="ARBA00023136"/>
    </source>
</evidence>
<feature type="transmembrane region" description="Helical" evidence="6">
    <location>
        <begin position="92"/>
        <end position="114"/>
    </location>
</feature>
<evidence type="ECO:0000256" key="3">
    <source>
        <dbReference type="ARBA" id="ARBA00022692"/>
    </source>
</evidence>
<feature type="transmembrane region" description="Helical" evidence="6">
    <location>
        <begin position="62"/>
        <end position="85"/>
    </location>
</feature>
<name>A0A1F5A883_9BACT</name>
<dbReference type="Pfam" id="PF02653">
    <property type="entry name" value="BPD_transp_2"/>
    <property type="match status" value="1"/>
</dbReference>
<keyword evidence="3 6" id="KW-0812">Transmembrane</keyword>
<evidence type="ECO:0000256" key="4">
    <source>
        <dbReference type="ARBA" id="ARBA00022989"/>
    </source>
</evidence>
<feature type="transmembrane region" description="Helical" evidence="6">
    <location>
        <begin position="6"/>
        <end position="29"/>
    </location>
</feature>
<evidence type="ECO:0000256" key="2">
    <source>
        <dbReference type="ARBA" id="ARBA00022475"/>
    </source>
</evidence>
<dbReference type="InterPro" id="IPR001851">
    <property type="entry name" value="ABC_transp_permease"/>
</dbReference>
<feature type="transmembrane region" description="Helical" evidence="6">
    <location>
        <begin position="235"/>
        <end position="261"/>
    </location>
</feature>
<reference evidence="7 8" key="1">
    <citation type="journal article" date="2016" name="Nat. Commun.">
        <title>Thousands of microbial genomes shed light on interconnected biogeochemical processes in an aquifer system.</title>
        <authorList>
            <person name="Anantharaman K."/>
            <person name="Brown C.T."/>
            <person name="Hug L.A."/>
            <person name="Sharon I."/>
            <person name="Castelle C.J."/>
            <person name="Probst A.J."/>
            <person name="Thomas B.C."/>
            <person name="Singh A."/>
            <person name="Wilkins M.J."/>
            <person name="Karaoz U."/>
            <person name="Brodie E.L."/>
            <person name="Williams K.H."/>
            <person name="Hubbard S.S."/>
            <person name="Banfield J.F."/>
        </authorList>
    </citation>
    <scope>NUCLEOTIDE SEQUENCE [LARGE SCALE GENOMIC DNA]</scope>
</reference>
<evidence type="ECO:0000313" key="8">
    <source>
        <dbReference type="Proteomes" id="UP000177701"/>
    </source>
</evidence>
<gene>
    <name evidence="7" type="ORF">A2V47_06110</name>
</gene>
<protein>
    <submittedName>
        <fullName evidence="7">Branched-chain amino acid ABC transporter permease</fullName>
    </submittedName>
</protein>
<dbReference type="AlphaFoldDB" id="A0A1F5A883"/>
<comment type="caution">
    <text evidence="7">The sequence shown here is derived from an EMBL/GenBank/DDBJ whole genome shotgun (WGS) entry which is preliminary data.</text>
</comment>
<dbReference type="STRING" id="1797291.A2V47_06110"/>
<evidence type="ECO:0000256" key="1">
    <source>
        <dbReference type="ARBA" id="ARBA00004651"/>
    </source>
</evidence>
<evidence type="ECO:0000313" key="7">
    <source>
        <dbReference type="EMBL" id="OGD14779.1"/>
    </source>
</evidence>
<dbReference type="GO" id="GO:0005886">
    <property type="term" value="C:plasma membrane"/>
    <property type="evidence" value="ECO:0007669"/>
    <property type="project" value="UniProtKB-SubCell"/>
</dbReference>
<keyword evidence="2" id="KW-1003">Cell membrane</keyword>
<dbReference type="Proteomes" id="UP000177701">
    <property type="component" value="Unassembled WGS sequence"/>
</dbReference>
<dbReference type="PANTHER" id="PTHR43370:SF1">
    <property type="entry name" value="GUANOSINE ABC TRANSPORTER PERMEASE PROTEIN NUPQ"/>
    <property type="match status" value="1"/>
</dbReference>
<organism evidence="7 8">
    <name type="scientific">Candidatus Sediminicultor quintus</name>
    <dbReference type="NCBI Taxonomy" id="1797291"/>
    <lineage>
        <taxon>Bacteria</taxon>
        <taxon>Pseudomonadati</taxon>
        <taxon>Atribacterota</taxon>
        <taxon>Candidatus Phoenicimicrobiia</taxon>
        <taxon>Candidatus Pheonicimicrobiales</taxon>
        <taxon>Candidatus Phoenicimicrobiaceae</taxon>
        <taxon>Candidatus Sediminicultor</taxon>
    </lineage>
</organism>
<feature type="transmembrane region" description="Helical" evidence="6">
    <location>
        <begin position="154"/>
        <end position="171"/>
    </location>
</feature>
<accession>A0A1F5A883</accession>
<evidence type="ECO:0000256" key="6">
    <source>
        <dbReference type="SAM" id="Phobius"/>
    </source>
</evidence>
<dbReference type="CDD" id="cd06580">
    <property type="entry name" value="TM_PBP1_transp_TpRbsC_like"/>
    <property type="match status" value="1"/>
</dbReference>
<proteinExistence type="predicted"/>
<feature type="transmembrane region" description="Helical" evidence="6">
    <location>
        <begin position="201"/>
        <end position="220"/>
    </location>
</feature>
<comment type="subcellular location">
    <subcellularLocation>
        <location evidence="1">Cell membrane</location>
        <topology evidence="1">Multi-pass membrane protein</topology>
    </subcellularLocation>
</comment>
<keyword evidence="5 6" id="KW-0472">Membrane</keyword>
<feature type="transmembrane region" description="Helical" evidence="6">
    <location>
        <begin position="36"/>
        <end position="56"/>
    </location>
</feature>
<keyword evidence="4 6" id="KW-1133">Transmembrane helix</keyword>
<dbReference type="EMBL" id="MEYH01000075">
    <property type="protein sequence ID" value="OGD14779.1"/>
    <property type="molecule type" value="Genomic_DNA"/>
</dbReference>
<dbReference type="GO" id="GO:0022857">
    <property type="term" value="F:transmembrane transporter activity"/>
    <property type="evidence" value="ECO:0007669"/>
    <property type="project" value="InterPro"/>
</dbReference>
<sequence length="314" mass="33107">MFGDIFNAQFVASSIRVAIPLALAGLGGVFSEKSGVINIGLEGMMLTGAFTAVAVTNFAQNPWVGVLAAILVGIFLGLIHAITCITFKANQIVSGVAINLFASGITVFFSWLLFGETQIMAKTNLPIWGLSVPNIGEGSAFARSMITIFAHHSPLVYLTIIIFALSHIILFKTPFGLRLRSVGEYPQAADTMGVNIVKMRYMAVITSGALAGLAGSFLSLEQAHFFVKEMSGGRGFIALAAMIFGKWTPLGTAGAALLFGFGEALAIRLQGVTAVPVQFINMVPYLLAIFVLVSAIGRATPPAADGVPYEKEIG</sequence>
<feature type="transmembrane region" description="Helical" evidence="6">
    <location>
        <begin position="273"/>
        <end position="296"/>
    </location>
</feature>
<dbReference type="PANTHER" id="PTHR43370">
    <property type="entry name" value="SUGAR ABC TRANSPORTER INTEGRAL MEMBRANE PROTEIN-RELATED"/>
    <property type="match status" value="1"/>
</dbReference>